<proteinExistence type="predicted"/>
<feature type="transmembrane region" description="Helical" evidence="2">
    <location>
        <begin position="213"/>
        <end position="233"/>
    </location>
</feature>
<feature type="transmembrane region" description="Helical" evidence="2">
    <location>
        <begin position="88"/>
        <end position="106"/>
    </location>
</feature>
<evidence type="ECO:0000313" key="5">
    <source>
        <dbReference type="Proteomes" id="UP000023152"/>
    </source>
</evidence>
<feature type="region of interest" description="Disordered" evidence="1">
    <location>
        <begin position="32"/>
        <end position="67"/>
    </location>
</feature>
<dbReference type="SUPFAM" id="SSF109993">
    <property type="entry name" value="VPS9 domain"/>
    <property type="match status" value="1"/>
</dbReference>
<sequence length="304" mass="35414">KKKKKVREFMNALKEYIIKKKGDEFRRRLWKQMQQGSPVSPELNNKTSTSTVDKSQDGTSPTDNEQSQSEIVEPYFCVYHICHPFNSFFFFLFFICFYNIGPFFLLCAKEICEEMTKDETRVLKAKIVKLIKENQSFFGIKTSFQNNDNWRSAVYELSLFKHCLLPSEKITALVNTARAIYQAHEDALKEKEAATGVARKDDSFITGDDLLPVPFFFLFLCYILFYIVIYVIVNSSKNEPILTDRDLMLLEALVDPELQRSEPGYYLTVFHAATQWWLLVDLQCVKISFLREKIPLANVFSLKC</sequence>
<dbReference type="Proteomes" id="UP000023152">
    <property type="component" value="Unassembled WGS sequence"/>
</dbReference>
<keyword evidence="5" id="KW-1185">Reference proteome</keyword>
<keyword evidence="2" id="KW-1133">Transmembrane helix</keyword>
<feature type="non-terminal residue" evidence="4">
    <location>
        <position position="1"/>
    </location>
</feature>
<dbReference type="PROSITE" id="PS51205">
    <property type="entry name" value="VPS9"/>
    <property type="match status" value="1"/>
</dbReference>
<dbReference type="Gene3D" id="1.20.1050.80">
    <property type="entry name" value="VPS9 domain"/>
    <property type="match status" value="1"/>
</dbReference>
<feature type="domain" description="VPS9" evidence="3">
    <location>
        <begin position="117"/>
        <end position="286"/>
    </location>
</feature>
<evidence type="ECO:0000259" key="3">
    <source>
        <dbReference type="PROSITE" id="PS51205"/>
    </source>
</evidence>
<dbReference type="Pfam" id="PF02204">
    <property type="entry name" value="VPS9"/>
    <property type="match status" value="1"/>
</dbReference>
<evidence type="ECO:0000256" key="1">
    <source>
        <dbReference type="SAM" id="MobiDB-lite"/>
    </source>
</evidence>
<evidence type="ECO:0000256" key="2">
    <source>
        <dbReference type="SAM" id="Phobius"/>
    </source>
</evidence>
<dbReference type="EMBL" id="ASPP01012665">
    <property type="protein sequence ID" value="ETO20382.1"/>
    <property type="molecule type" value="Genomic_DNA"/>
</dbReference>
<dbReference type="AlphaFoldDB" id="X6N517"/>
<accession>X6N517</accession>
<comment type="caution">
    <text evidence="4">The sequence shown here is derived from an EMBL/GenBank/DDBJ whole genome shotgun (WGS) entry which is preliminary data.</text>
</comment>
<evidence type="ECO:0000313" key="4">
    <source>
        <dbReference type="EMBL" id="ETO20382.1"/>
    </source>
</evidence>
<keyword evidence="2" id="KW-0472">Membrane</keyword>
<organism evidence="4 5">
    <name type="scientific">Reticulomyxa filosa</name>
    <dbReference type="NCBI Taxonomy" id="46433"/>
    <lineage>
        <taxon>Eukaryota</taxon>
        <taxon>Sar</taxon>
        <taxon>Rhizaria</taxon>
        <taxon>Retaria</taxon>
        <taxon>Foraminifera</taxon>
        <taxon>Monothalamids</taxon>
        <taxon>Reticulomyxidae</taxon>
        <taxon>Reticulomyxa</taxon>
    </lineage>
</organism>
<name>X6N517_RETFI</name>
<dbReference type="InterPro" id="IPR037191">
    <property type="entry name" value="VPS9_dom_sf"/>
</dbReference>
<gene>
    <name evidence="4" type="ORF">RFI_16835</name>
</gene>
<protein>
    <submittedName>
        <fullName evidence="4">Vacuolar sorting protein 9 domain-containing protein</fullName>
    </submittedName>
</protein>
<reference evidence="4 5" key="1">
    <citation type="journal article" date="2013" name="Curr. Biol.">
        <title>The Genome of the Foraminiferan Reticulomyxa filosa.</title>
        <authorList>
            <person name="Glockner G."/>
            <person name="Hulsmann N."/>
            <person name="Schleicher M."/>
            <person name="Noegel A.A."/>
            <person name="Eichinger L."/>
            <person name="Gallinger C."/>
            <person name="Pawlowski J."/>
            <person name="Sierra R."/>
            <person name="Euteneuer U."/>
            <person name="Pillet L."/>
            <person name="Moustafa A."/>
            <person name="Platzer M."/>
            <person name="Groth M."/>
            <person name="Szafranski K."/>
            <person name="Schliwa M."/>
        </authorList>
    </citation>
    <scope>NUCLEOTIDE SEQUENCE [LARGE SCALE GENOMIC DNA]</scope>
</reference>
<keyword evidence="2" id="KW-0812">Transmembrane</keyword>
<dbReference type="InterPro" id="IPR003123">
    <property type="entry name" value="VPS9"/>
</dbReference>